<sequence>MNTSDDYISVSLETIRVGTTVGCDLYLQNCVDGGTKYILYCSGTNAIKPDKIEELLRNRIKILFIRKKDEKAYLKYVELRLKHIINDDKIHINEKVQVVYGVAKNIMLDIFEDPRSGEQVERSEGWVSNAVEFILSNKASLPNMMSMISYDYYTYTHSVNVSVLGLLFSKYLGFKYEEMHAIGTGLLLHDIGKTQIESAIINKKERLNEKEFAAIKMHVEFGVNILMQTRGIDSTSIIPVMQHHEKQNGKGYPKGLKGNDIHKYGKIASIIDVYDALTTRRSYADARSPFSALQIMQDEMKGSFDDNFFRDFILFLGSQGEKEP</sequence>
<dbReference type="PROSITE" id="PS51832">
    <property type="entry name" value="HD_GYP"/>
    <property type="match status" value="1"/>
</dbReference>
<dbReference type="InterPro" id="IPR003607">
    <property type="entry name" value="HD/PDEase_dom"/>
</dbReference>
<organism evidence="2 3">
    <name type="scientific">Candidatus Brocadia sinica JPN1</name>
    <dbReference type="NCBI Taxonomy" id="1197129"/>
    <lineage>
        <taxon>Bacteria</taxon>
        <taxon>Pseudomonadati</taxon>
        <taxon>Planctomycetota</taxon>
        <taxon>Candidatus Brocadiia</taxon>
        <taxon>Candidatus Brocadiales</taxon>
        <taxon>Candidatus Brocadiaceae</taxon>
        <taxon>Candidatus Brocadia</taxon>
    </lineage>
</organism>
<dbReference type="RefSeq" id="WP_052564136.1">
    <property type="nucleotide sequence ID" value="NZ_BAFN01000001.1"/>
</dbReference>
<comment type="caution">
    <text evidence="2">The sequence shown here is derived from an EMBL/GenBank/DDBJ whole genome shotgun (WGS) entry which is preliminary data.</text>
</comment>
<dbReference type="InterPro" id="IPR037522">
    <property type="entry name" value="HD_GYP_dom"/>
</dbReference>
<evidence type="ECO:0000259" key="1">
    <source>
        <dbReference type="PROSITE" id="PS51832"/>
    </source>
</evidence>
<feature type="domain" description="HD-GYP" evidence="1">
    <location>
        <begin position="132"/>
        <end position="324"/>
    </location>
</feature>
<gene>
    <name evidence="2" type="ORF">BROSI_A2625</name>
</gene>
<dbReference type="EMBL" id="BAFN01000001">
    <property type="protein sequence ID" value="GAN34090.1"/>
    <property type="molecule type" value="Genomic_DNA"/>
</dbReference>
<keyword evidence="3" id="KW-1185">Reference proteome</keyword>
<dbReference type="Proteomes" id="UP000032309">
    <property type="component" value="Unassembled WGS sequence"/>
</dbReference>
<dbReference type="Gene3D" id="1.10.3210.10">
    <property type="entry name" value="Hypothetical protein af1432"/>
    <property type="match status" value="1"/>
</dbReference>
<dbReference type="PANTHER" id="PTHR43155:SF2">
    <property type="entry name" value="CYCLIC DI-GMP PHOSPHODIESTERASE PA4108"/>
    <property type="match status" value="1"/>
</dbReference>
<evidence type="ECO:0000313" key="2">
    <source>
        <dbReference type="EMBL" id="GAN34090.1"/>
    </source>
</evidence>
<reference evidence="3" key="1">
    <citation type="journal article" date="2015" name="Genome Announc.">
        <title>Draft Genome Sequence of an Anaerobic Ammonium-Oxidizing Bacterium, "Candidatus Brocadia sinica".</title>
        <authorList>
            <person name="Oshiki M."/>
            <person name="Shinyako-Hata K."/>
            <person name="Satoh H."/>
            <person name="Okabe S."/>
        </authorList>
    </citation>
    <scope>NUCLEOTIDE SEQUENCE [LARGE SCALE GENOMIC DNA]</scope>
    <source>
        <strain evidence="3">JPN1</strain>
    </source>
</reference>
<proteinExistence type="predicted"/>
<dbReference type="CDD" id="cd00077">
    <property type="entry name" value="HDc"/>
    <property type="match status" value="1"/>
</dbReference>
<dbReference type="SMART" id="SM00471">
    <property type="entry name" value="HDc"/>
    <property type="match status" value="1"/>
</dbReference>
<dbReference type="SUPFAM" id="SSF109604">
    <property type="entry name" value="HD-domain/PDEase-like"/>
    <property type="match status" value="1"/>
</dbReference>
<evidence type="ECO:0000313" key="3">
    <source>
        <dbReference type="Proteomes" id="UP000032309"/>
    </source>
</evidence>
<protein>
    <submittedName>
        <fullName evidence="2">Conserved hypothetical signal transduction HD GYP protein</fullName>
    </submittedName>
</protein>
<dbReference type="Pfam" id="PF13487">
    <property type="entry name" value="HD_5"/>
    <property type="match status" value="1"/>
</dbReference>
<name>A0ABQ0JZD8_9BACT</name>
<dbReference type="PANTHER" id="PTHR43155">
    <property type="entry name" value="CYCLIC DI-GMP PHOSPHODIESTERASE PA4108-RELATED"/>
    <property type="match status" value="1"/>
</dbReference>
<accession>A0ABQ0JZD8</accession>